<feature type="transmembrane region" description="Helical" evidence="1">
    <location>
        <begin position="71"/>
        <end position="99"/>
    </location>
</feature>
<dbReference type="Proteomes" id="UP000654075">
    <property type="component" value="Unassembled WGS sequence"/>
</dbReference>
<keyword evidence="3" id="KW-1185">Reference proteome</keyword>
<sequence>MAYRPQGPQAAFLSRPQLSGGFGGLPQEGKGAVIQKEQRHRMNVSALCQCLFFPWLFFCAVYALMSCNLHFYRPLVCYGLVGLCSLVVLAVGWLAMGTLSGRLAATREPSWYMFLFITMLIAFVLGVVFGSLNFSANLQQYYDYANLDVFYEVSPELTSGTQIMDAGRVHFNKNSTLDVTKSMGFKNVDTYCVAPVSVTTGGVTTPLETYDFWAVGIGCCSLNTADFHCGEFGNRNAHSGLRLMQDEQRDFFRLAVQQAEAAYGIKATHPLFFYWVENATAEMNSFKDDGYKYYLIGMLAHFSWQSFCVVLAVAGYSKIGY</sequence>
<dbReference type="EMBL" id="CAJNNV010025513">
    <property type="protein sequence ID" value="CAE8614831.1"/>
    <property type="molecule type" value="Genomic_DNA"/>
</dbReference>
<protein>
    <submittedName>
        <fullName evidence="2">Uncharacterized protein</fullName>
    </submittedName>
</protein>
<organism evidence="2 3">
    <name type="scientific">Polarella glacialis</name>
    <name type="common">Dinoflagellate</name>
    <dbReference type="NCBI Taxonomy" id="89957"/>
    <lineage>
        <taxon>Eukaryota</taxon>
        <taxon>Sar</taxon>
        <taxon>Alveolata</taxon>
        <taxon>Dinophyceae</taxon>
        <taxon>Suessiales</taxon>
        <taxon>Suessiaceae</taxon>
        <taxon>Polarella</taxon>
    </lineage>
</organism>
<proteinExistence type="predicted"/>
<gene>
    <name evidence="2" type="ORF">PGLA1383_LOCUS32552</name>
</gene>
<dbReference type="OMA" id="MNIVAIC"/>
<feature type="transmembrane region" description="Helical" evidence="1">
    <location>
        <begin position="111"/>
        <end position="132"/>
    </location>
</feature>
<dbReference type="OrthoDB" id="406917at2759"/>
<name>A0A813FRE4_POLGL</name>
<feature type="transmembrane region" description="Helical" evidence="1">
    <location>
        <begin position="44"/>
        <end position="65"/>
    </location>
</feature>
<feature type="transmembrane region" description="Helical" evidence="1">
    <location>
        <begin position="293"/>
        <end position="316"/>
    </location>
</feature>
<accession>A0A813FRE4</accession>
<dbReference type="AlphaFoldDB" id="A0A813FRE4"/>
<comment type="caution">
    <text evidence="2">The sequence shown here is derived from an EMBL/GenBank/DDBJ whole genome shotgun (WGS) entry which is preliminary data.</text>
</comment>
<evidence type="ECO:0000313" key="2">
    <source>
        <dbReference type="EMBL" id="CAE8614831.1"/>
    </source>
</evidence>
<reference evidence="2" key="1">
    <citation type="submission" date="2021-02" db="EMBL/GenBank/DDBJ databases">
        <authorList>
            <person name="Dougan E. K."/>
            <person name="Rhodes N."/>
            <person name="Thang M."/>
            <person name="Chan C."/>
        </authorList>
    </citation>
    <scope>NUCLEOTIDE SEQUENCE</scope>
</reference>
<keyword evidence="1" id="KW-1133">Transmembrane helix</keyword>
<evidence type="ECO:0000313" key="3">
    <source>
        <dbReference type="Proteomes" id="UP000654075"/>
    </source>
</evidence>
<keyword evidence="1" id="KW-0812">Transmembrane</keyword>
<keyword evidence="1" id="KW-0472">Membrane</keyword>
<evidence type="ECO:0000256" key="1">
    <source>
        <dbReference type="SAM" id="Phobius"/>
    </source>
</evidence>